<name>A0ABP8C3Y0_9FLAO</name>
<comment type="caution">
    <text evidence="1">The sequence shown here is derived from an EMBL/GenBank/DDBJ whole genome shotgun (WGS) entry which is preliminary data.</text>
</comment>
<sequence>MALTTSKNKPSVKTVIGNVKITKIGFTKRLSSDKTIATIMAVV</sequence>
<accession>A0ABP8C3Y0</accession>
<gene>
    <name evidence="1" type="ORF">GCM10022291_09500</name>
</gene>
<proteinExistence type="predicted"/>
<keyword evidence="2" id="KW-1185">Reference proteome</keyword>
<reference evidence="2" key="1">
    <citation type="journal article" date="2019" name="Int. J. Syst. Evol. Microbiol.">
        <title>The Global Catalogue of Microorganisms (GCM) 10K type strain sequencing project: providing services to taxonomists for standard genome sequencing and annotation.</title>
        <authorList>
            <consortium name="The Broad Institute Genomics Platform"/>
            <consortium name="The Broad Institute Genome Sequencing Center for Infectious Disease"/>
            <person name="Wu L."/>
            <person name="Ma J."/>
        </authorList>
    </citation>
    <scope>NUCLEOTIDE SEQUENCE [LARGE SCALE GENOMIC DNA]</scope>
    <source>
        <strain evidence="2">JCM 17630</strain>
    </source>
</reference>
<evidence type="ECO:0000313" key="1">
    <source>
        <dbReference type="EMBL" id="GAA4233146.1"/>
    </source>
</evidence>
<dbReference type="EMBL" id="BAABCA010000002">
    <property type="protein sequence ID" value="GAA4233146.1"/>
    <property type="molecule type" value="Genomic_DNA"/>
</dbReference>
<dbReference type="Proteomes" id="UP001501496">
    <property type="component" value="Unassembled WGS sequence"/>
</dbReference>
<evidence type="ECO:0000313" key="2">
    <source>
        <dbReference type="Proteomes" id="UP001501496"/>
    </source>
</evidence>
<organism evidence="1 2">
    <name type="scientific">Postechiella marina</name>
    <dbReference type="NCBI Taxonomy" id="943941"/>
    <lineage>
        <taxon>Bacteria</taxon>
        <taxon>Pseudomonadati</taxon>
        <taxon>Bacteroidota</taxon>
        <taxon>Flavobacteriia</taxon>
        <taxon>Flavobacteriales</taxon>
        <taxon>Flavobacteriaceae</taxon>
        <taxon>Postechiella</taxon>
    </lineage>
</organism>
<protein>
    <submittedName>
        <fullName evidence="1">Uncharacterized protein</fullName>
    </submittedName>
</protein>